<keyword evidence="2" id="KW-1185">Reference proteome</keyword>
<dbReference type="WBParaSite" id="nOo.2.0.1.t13233-RA">
    <property type="protein sequence ID" value="nOo.2.0.1.t13233-RA"/>
    <property type="gene ID" value="nOo.2.0.1.g13233"/>
</dbReference>
<gene>
    <name evidence="1" type="ORF">NOO_LOCUS13233</name>
</gene>
<reference evidence="1 2" key="2">
    <citation type="submission" date="2018-08" db="EMBL/GenBank/DDBJ databases">
        <authorList>
            <person name="Laetsch R D."/>
            <person name="Stevens L."/>
            <person name="Kumar S."/>
            <person name="Blaxter L. M."/>
        </authorList>
    </citation>
    <scope>NUCLEOTIDE SEQUENCE [LARGE SCALE GENOMIC DNA]</scope>
</reference>
<dbReference type="Proteomes" id="UP000271087">
    <property type="component" value="Unassembled WGS sequence"/>
</dbReference>
<evidence type="ECO:0000313" key="3">
    <source>
        <dbReference type="WBParaSite" id="nOo.2.0.1.t13233-RA"/>
    </source>
</evidence>
<reference evidence="3" key="1">
    <citation type="submission" date="2016-06" db="UniProtKB">
        <authorList>
            <consortium name="WormBaseParasite"/>
        </authorList>
    </citation>
    <scope>IDENTIFICATION</scope>
</reference>
<sequence>LDEEQLKEQLRFIYIGQERVLSEAKEDTKDYYMKMQLK</sequence>
<proteinExistence type="predicted"/>
<name>A0A182EYH6_ONCOC</name>
<dbReference type="EMBL" id="UYRW01014160">
    <property type="protein sequence ID" value="VDN00666.1"/>
    <property type="molecule type" value="Genomic_DNA"/>
</dbReference>
<accession>A0A182EYH6</accession>
<protein>
    <submittedName>
        <fullName evidence="3">Transcriptional regulator</fullName>
    </submittedName>
</protein>
<evidence type="ECO:0000313" key="2">
    <source>
        <dbReference type="Proteomes" id="UP000271087"/>
    </source>
</evidence>
<evidence type="ECO:0000313" key="1">
    <source>
        <dbReference type="EMBL" id="VDN00666.1"/>
    </source>
</evidence>
<dbReference type="AlphaFoldDB" id="A0A182EYH6"/>
<organism evidence="3">
    <name type="scientific">Onchocerca ochengi</name>
    <name type="common">Filarial nematode worm</name>
    <dbReference type="NCBI Taxonomy" id="42157"/>
    <lineage>
        <taxon>Eukaryota</taxon>
        <taxon>Metazoa</taxon>
        <taxon>Ecdysozoa</taxon>
        <taxon>Nematoda</taxon>
        <taxon>Chromadorea</taxon>
        <taxon>Rhabditida</taxon>
        <taxon>Spirurina</taxon>
        <taxon>Spiruromorpha</taxon>
        <taxon>Filarioidea</taxon>
        <taxon>Onchocercidae</taxon>
        <taxon>Onchocerca</taxon>
    </lineage>
</organism>